<gene>
    <name evidence="2" type="ORF">CVD27_07380</name>
</gene>
<reference evidence="2 3" key="1">
    <citation type="submission" date="2017-11" db="EMBL/GenBank/DDBJ databases">
        <title>Comparitive Functional Genomics of Dry Heat Resistant strains isolated from the Viking Spacecraft.</title>
        <authorList>
            <person name="Seuylemezian A."/>
            <person name="Cooper K."/>
            <person name="Vaishampayan P."/>
        </authorList>
    </citation>
    <scope>NUCLEOTIDE SEQUENCE [LARGE SCALE GENOMIC DNA]</scope>
    <source>
        <strain evidence="2 3">V32-6</strain>
    </source>
</reference>
<protein>
    <submittedName>
        <fullName evidence="2">Hemerythrin</fullName>
    </submittedName>
</protein>
<sequence>MSGLGSMGQGQLSEGIARLKSEHPALRAQMEDLYSLTQKIDQEINLVENFNELIIKVKEFKNDLDPHSEREEGVLFPMMGVYIGTTSGPIAVMEYEHDQAKANISAFLNQAEAGEFTTDEKKKLAELIQNAYFILTDHFLKEENVLFPMAERMLSDEEKAELLRKIQEIH</sequence>
<dbReference type="Pfam" id="PF01814">
    <property type="entry name" value="Hemerythrin"/>
    <property type="match status" value="1"/>
</dbReference>
<comment type="caution">
    <text evidence="2">The sequence shown here is derived from an EMBL/GenBank/DDBJ whole genome shotgun (WGS) entry which is preliminary data.</text>
</comment>
<dbReference type="GO" id="GO:0005886">
    <property type="term" value="C:plasma membrane"/>
    <property type="evidence" value="ECO:0007669"/>
    <property type="project" value="TreeGrafter"/>
</dbReference>
<dbReference type="Proteomes" id="UP000234950">
    <property type="component" value="Unassembled WGS sequence"/>
</dbReference>
<dbReference type="OrthoDB" id="9792554at2"/>
<organism evidence="2 3">
    <name type="scientific">Neobacillus cucumis</name>
    <dbReference type="NCBI Taxonomy" id="1740721"/>
    <lineage>
        <taxon>Bacteria</taxon>
        <taxon>Bacillati</taxon>
        <taxon>Bacillota</taxon>
        <taxon>Bacilli</taxon>
        <taxon>Bacillales</taxon>
        <taxon>Bacillaceae</taxon>
        <taxon>Neobacillus</taxon>
    </lineage>
</organism>
<dbReference type="PANTHER" id="PTHR39966:SF1">
    <property type="entry name" value="HEMERYTHRIN-LIKE DOMAIN-CONTAINING PROTEIN"/>
    <property type="match status" value="1"/>
</dbReference>
<dbReference type="AlphaFoldDB" id="A0A2N5HM34"/>
<dbReference type="EMBL" id="PGVE01000035">
    <property type="protein sequence ID" value="PLS06580.1"/>
    <property type="molecule type" value="Genomic_DNA"/>
</dbReference>
<dbReference type="InterPro" id="IPR012312">
    <property type="entry name" value="Hemerythrin-like"/>
</dbReference>
<feature type="domain" description="Hemerythrin-like" evidence="1">
    <location>
        <begin position="15"/>
        <end position="150"/>
    </location>
</feature>
<proteinExistence type="predicted"/>
<evidence type="ECO:0000313" key="2">
    <source>
        <dbReference type="EMBL" id="PLS06580.1"/>
    </source>
</evidence>
<keyword evidence="3" id="KW-1185">Reference proteome</keyword>
<dbReference type="PANTHER" id="PTHR39966">
    <property type="entry name" value="BLL2471 PROTEIN-RELATED"/>
    <property type="match status" value="1"/>
</dbReference>
<accession>A0A2N5HM34</accession>
<evidence type="ECO:0000259" key="1">
    <source>
        <dbReference type="Pfam" id="PF01814"/>
    </source>
</evidence>
<name>A0A2N5HM34_9BACI</name>
<dbReference type="Gene3D" id="1.20.120.520">
    <property type="entry name" value="nmb1532 protein domain like"/>
    <property type="match status" value="1"/>
</dbReference>
<evidence type="ECO:0000313" key="3">
    <source>
        <dbReference type="Proteomes" id="UP000234950"/>
    </source>
</evidence>